<dbReference type="OrthoDB" id="146445at2759"/>
<reference evidence="1" key="1">
    <citation type="submission" date="2023-04" db="EMBL/GenBank/DDBJ databases">
        <title>Phytophthora lilii NBRC 32176.</title>
        <authorList>
            <person name="Ichikawa N."/>
            <person name="Sato H."/>
            <person name="Tonouchi N."/>
        </authorList>
    </citation>
    <scope>NUCLEOTIDE SEQUENCE</scope>
    <source>
        <strain evidence="1">NBRC 32176</strain>
    </source>
</reference>
<evidence type="ECO:0000313" key="2">
    <source>
        <dbReference type="Proteomes" id="UP001165083"/>
    </source>
</evidence>
<dbReference type="EMBL" id="BSXW01000833">
    <property type="protein sequence ID" value="GMF30378.1"/>
    <property type="molecule type" value="Genomic_DNA"/>
</dbReference>
<proteinExistence type="predicted"/>
<accession>A0A9W6X4R3</accession>
<comment type="caution">
    <text evidence="1">The sequence shown here is derived from an EMBL/GenBank/DDBJ whole genome shotgun (WGS) entry which is preliminary data.</text>
</comment>
<name>A0A9W6X4R3_9STRA</name>
<dbReference type="Proteomes" id="UP001165083">
    <property type="component" value="Unassembled WGS sequence"/>
</dbReference>
<evidence type="ECO:0000313" key="1">
    <source>
        <dbReference type="EMBL" id="GMF30378.1"/>
    </source>
</evidence>
<protein>
    <submittedName>
        <fullName evidence="1">Unnamed protein product</fullName>
    </submittedName>
</protein>
<organism evidence="1 2">
    <name type="scientific">Phytophthora lilii</name>
    <dbReference type="NCBI Taxonomy" id="2077276"/>
    <lineage>
        <taxon>Eukaryota</taxon>
        <taxon>Sar</taxon>
        <taxon>Stramenopiles</taxon>
        <taxon>Oomycota</taxon>
        <taxon>Peronosporomycetes</taxon>
        <taxon>Peronosporales</taxon>
        <taxon>Peronosporaceae</taxon>
        <taxon>Phytophthora</taxon>
    </lineage>
</organism>
<dbReference type="AlphaFoldDB" id="A0A9W6X4R3"/>
<keyword evidence="2" id="KW-1185">Reference proteome</keyword>
<sequence>MIWIQGNFDKFTQFHDAINGIPRFGRDLHHLDICESDWYFDDAERFENGLIELSHIVEEKSKLTPHTIQYDHCIEELAFHPRFMDKRIPQFDDVEDFFESIGY</sequence>
<gene>
    <name evidence="1" type="ORF">Plil01_001295100</name>
</gene>